<name>A0A1X6P107_PORUM</name>
<evidence type="ECO:0000313" key="2">
    <source>
        <dbReference type="Proteomes" id="UP000218209"/>
    </source>
</evidence>
<evidence type="ECO:0008006" key="3">
    <source>
        <dbReference type="Google" id="ProtNLM"/>
    </source>
</evidence>
<dbReference type="OrthoDB" id="429813at2759"/>
<dbReference type="PANTHER" id="PTHR36451:SF1">
    <property type="entry name" value="OMEGA-HYDROXY-BETA-DIHYDROMENAQUINONE-9 SULFOTRANSFERASE STF3"/>
    <property type="match status" value="1"/>
</dbReference>
<evidence type="ECO:0000313" key="1">
    <source>
        <dbReference type="EMBL" id="OSX74456.1"/>
    </source>
</evidence>
<organism evidence="1 2">
    <name type="scientific">Porphyra umbilicalis</name>
    <name type="common">Purple laver</name>
    <name type="synonym">Red alga</name>
    <dbReference type="NCBI Taxonomy" id="2786"/>
    <lineage>
        <taxon>Eukaryota</taxon>
        <taxon>Rhodophyta</taxon>
        <taxon>Bangiophyceae</taxon>
        <taxon>Bangiales</taxon>
        <taxon>Bangiaceae</taxon>
        <taxon>Porphyra</taxon>
    </lineage>
</organism>
<dbReference type="SUPFAM" id="SSF52540">
    <property type="entry name" value="P-loop containing nucleoside triphosphate hydrolases"/>
    <property type="match status" value="1"/>
</dbReference>
<dbReference type="EMBL" id="KV918946">
    <property type="protein sequence ID" value="OSX74456.1"/>
    <property type="molecule type" value="Genomic_DNA"/>
</dbReference>
<accession>A0A1X6P107</accession>
<dbReference type="Pfam" id="PF13469">
    <property type="entry name" value="Sulfotransfer_3"/>
    <property type="match status" value="1"/>
</dbReference>
<dbReference type="InterPro" id="IPR052736">
    <property type="entry name" value="Stf3_sulfotransferase"/>
</dbReference>
<dbReference type="AlphaFoldDB" id="A0A1X6P107"/>
<dbReference type="Gene3D" id="3.40.50.300">
    <property type="entry name" value="P-loop containing nucleotide triphosphate hydrolases"/>
    <property type="match status" value="1"/>
</dbReference>
<reference evidence="1 2" key="1">
    <citation type="submission" date="2017-03" db="EMBL/GenBank/DDBJ databases">
        <title>WGS assembly of Porphyra umbilicalis.</title>
        <authorList>
            <person name="Brawley S.H."/>
            <person name="Blouin N.A."/>
            <person name="Ficko-Blean E."/>
            <person name="Wheeler G.L."/>
            <person name="Lohr M."/>
            <person name="Goodson H.V."/>
            <person name="Jenkins J.W."/>
            <person name="Blaby-Haas C.E."/>
            <person name="Helliwell K.E."/>
            <person name="Chan C."/>
            <person name="Marriage T."/>
            <person name="Bhattacharya D."/>
            <person name="Klein A.S."/>
            <person name="Badis Y."/>
            <person name="Brodie J."/>
            <person name="Cao Y."/>
            <person name="Collen J."/>
            <person name="Dittami S.M."/>
            <person name="Gachon C.M."/>
            <person name="Green B.R."/>
            <person name="Karpowicz S."/>
            <person name="Kim J.W."/>
            <person name="Kudahl U."/>
            <person name="Lin S."/>
            <person name="Michel G."/>
            <person name="Mittag M."/>
            <person name="Olson B.J."/>
            <person name="Pangilinan J."/>
            <person name="Peng Y."/>
            <person name="Qiu H."/>
            <person name="Shu S."/>
            <person name="Singer J.T."/>
            <person name="Smith A.G."/>
            <person name="Sprecher B.N."/>
            <person name="Wagner V."/>
            <person name="Wang W."/>
            <person name="Wang Z.-Y."/>
            <person name="Yan J."/>
            <person name="Yarish C."/>
            <person name="Zoeuner-Riek S."/>
            <person name="Zhuang Y."/>
            <person name="Zou Y."/>
            <person name="Lindquist E.A."/>
            <person name="Grimwood J."/>
            <person name="Barry K."/>
            <person name="Rokhsar D.S."/>
            <person name="Schmutz J."/>
            <person name="Stiller J.W."/>
            <person name="Grossman A.R."/>
            <person name="Prochnik S.E."/>
        </authorList>
    </citation>
    <scope>NUCLEOTIDE SEQUENCE [LARGE SCALE GENOMIC DNA]</scope>
    <source>
        <strain evidence="1">4086291</strain>
    </source>
</reference>
<keyword evidence="2" id="KW-1185">Reference proteome</keyword>
<gene>
    <name evidence="1" type="ORF">BU14_0288s0010</name>
</gene>
<protein>
    <recommendedName>
        <fullName evidence="3">Protein-tyrosine sulfotransferase</fullName>
    </recommendedName>
</protein>
<dbReference type="InterPro" id="IPR027417">
    <property type="entry name" value="P-loop_NTPase"/>
</dbReference>
<dbReference type="Proteomes" id="UP000218209">
    <property type="component" value="Unassembled WGS sequence"/>
</dbReference>
<sequence>MTPPPPSAHPANGTSPLLTVTPDNDYRWHSLSDNTLAGVTPAALAAILAAHWADVELLHPGVAARLLFLAAISVLNGVFAAVDWLFHRRAVAATPLCPSPIFVIGLPRSGTTVLHNLLAADPRLVTPDTFQVGFPSCFLSLRGLETVLLRGVLSPTRSMDNIALDWTSPCEDEIASCVLSHGASPYMALAFLRRFRTFLPYQTFDGAAGAAAFPRWRDAFTHFCRKVLYDAARRAPAGTPPRLLLLKSPVHTARMALLLRLFPGARFVFVHRHPHTVFQSSIALVTRQFPHVGLAGWSAADAAAYILDLNAATMAAYLADRPAVAAVPGRLVEVAFDDLVTDPVGALAAVYRGLGLEGLDALRGVHARAAADVAAYQAGGKMNVHSPLSAAAVAAVNTSWRDQFEVFGYMEEPPAPKEAGGGWRVVPR</sequence>
<dbReference type="PANTHER" id="PTHR36451">
    <property type="entry name" value="PAPS-DEPENDENT SULFOTRANSFERASE STF3"/>
    <property type="match status" value="1"/>
</dbReference>
<proteinExistence type="predicted"/>